<evidence type="ECO:0000313" key="2">
    <source>
        <dbReference type="Proteomes" id="UP001215598"/>
    </source>
</evidence>
<evidence type="ECO:0000313" key="1">
    <source>
        <dbReference type="EMBL" id="KAJ7759658.1"/>
    </source>
</evidence>
<keyword evidence="2" id="KW-1185">Reference proteome</keyword>
<reference evidence="1" key="1">
    <citation type="submission" date="2023-03" db="EMBL/GenBank/DDBJ databases">
        <title>Massive genome expansion in bonnet fungi (Mycena s.s.) driven by repeated elements and novel gene families across ecological guilds.</title>
        <authorList>
            <consortium name="Lawrence Berkeley National Laboratory"/>
            <person name="Harder C.B."/>
            <person name="Miyauchi S."/>
            <person name="Viragh M."/>
            <person name="Kuo A."/>
            <person name="Thoen E."/>
            <person name="Andreopoulos B."/>
            <person name="Lu D."/>
            <person name="Skrede I."/>
            <person name="Drula E."/>
            <person name="Henrissat B."/>
            <person name="Morin E."/>
            <person name="Kohler A."/>
            <person name="Barry K."/>
            <person name="LaButti K."/>
            <person name="Morin E."/>
            <person name="Salamov A."/>
            <person name="Lipzen A."/>
            <person name="Mereny Z."/>
            <person name="Hegedus B."/>
            <person name="Baldrian P."/>
            <person name="Stursova M."/>
            <person name="Weitz H."/>
            <person name="Taylor A."/>
            <person name="Grigoriev I.V."/>
            <person name="Nagy L.G."/>
            <person name="Martin F."/>
            <person name="Kauserud H."/>
        </authorList>
    </citation>
    <scope>NUCLEOTIDE SEQUENCE</scope>
    <source>
        <strain evidence="1">CBHHK182m</strain>
    </source>
</reference>
<name>A0AAD7JBK1_9AGAR</name>
<dbReference type="AlphaFoldDB" id="A0AAD7JBK1"/>
<sequence length="236" mass="26351">MAPKNWFKLLLRMVKRRSSGSYSTPWASQRPNVLRWPVGNRTVDGTNHSRVNTAPLILVQLAEIRLDTEPYHVYVRLARQPPTRLTVRTPYWPGNRSLIVYSVFPAPGEALSKFACIDNTNTGVNPGKFRGKRMKNPEPKRRFLAIWSVVGAYSDYRDSVVLGSTGHIMRAKEVRLVRVQSEKYWRTASASVEKFTAITVYGTATGRLAALGSPAIVLTGCKVLGGVSSFSLTELR</sequence>
<accession>A0AAD7JBK1</accession>
<proteinExistence type="predicted"/>
<protein>
    <submittedName>
        <fullName evidence="1">Uncharacterized protein</fullName>
    </submittedName>
</protein>
<organism evidence="1 2">
    <name type="scientific">Mycena metata</name>
    <dbReference type="NCBI Taxonomy" id="1033252"/>
    <lineage>
        <taxon>Eukaryota</taxon>
        <taxon>Fungi</taxon>
        <taxon>Dikarya</taxon>
        <taxon>Basidiomycota</taxon>
        <taxon>Agaricomycotina</taxon>
        <taxon>Agaricomycetes</taxon>
        <taxon>Agaricomycetidae</taxon>
        <taxon>Agaricales</taxon>
        <taxon>Marasmiineae</taxon>
        <taxon>Mycenaceae</taxon>
        <taxon>Mycena</taxon>
    </lineage>
</organism>
<comment type="caution">
    <text evidence="1">The sequence shown here is derived from an EMBL/GenBank/DDBJ whole genome shotgun (WGS) entry which is preliminary data.</text>
</comment>
<gene>
    <name evidence="1" type="ORF">B0H16DRAFT_1456927</name>
</gene>
<dbReference type="EMBL" id="JARKIB010000039">
    <property type="protein sequence ID" value="KAJ7759658.1"/>
    <property type="molecule type" value="Genomic_DNA"/>
</dbReference>
<dbReference type="Proteomes" id="UP001215598">
    <property type="component" value="Unassembled WGS sequence"/>
</dbReference>